<proteinExistence type="predicted"/>
<reference evidence="2" key="1">
    <citation type="journal article" date="2020" name="Nature">
        <title>Giant virus diversity and host interactions through global metagenomics.</title>
        <authorList>
            <person name="Schulz F."/>
            <person name="Roux S."/>
            <person name="Paez-Espino D."/>
            <person name="Jungbluth S."/>
            <person name="Walsh D.A."/>
            <person name="Denef V.J."/>
            <person name="McMahon K.D."/>
            <person name="Konstantinidis K.T."/>
            <person name="Eloe-Fadrosh E.A."/>
            <person name="Kyrpides N.C."/>
            <person name="Woyke T."/>
        </authorList>
    </citation>
    <scope>NUCLEOTIDE SEQUENCE</scope>
    <source>
        <strain evidence="2">GVMAG-M-3300020595-32</strain>
    </source>
</reference>
<name>A0A6C0CFZ2_9ZZZZ</name>
<dbReference type="SUPFAM" id="SSF56059">
    <property type="entry name" value="Glutathione synthetase ATP-binding domain-like"/>
    <property type="match status" value="1"/>
</dbReference>
<accession>A0A6C0CFZ2</accession>
<organism evidence="2">
    <name type="scientific">viral metagenome</name>
    <dbReference type="NCBI Taxonomy" id="1070528"/>
    <lineage>
        <taxon>unclassified sequences</taxon>
        <taxon>metagenomes</taxon>
        <taxon>organismal metagenomes</taxon>
    </lineage>
</organism>
<protein>
    <recommendedName>
        <fullName evidence="3">ATP-grasp domain-containing protein</fullName>
    </recommendedName>
</protein>
<sequence length="392" mass="45082">MVKIGLVCWQQGGGTNDYIEPKKQPWLKDVKIVQKGKYKGLIPFEKALQAALLHKYKDVEVSFINKFDEKKLEKNDVNFLVSLNLLAAWEKSDPEYKRVLKLMQKPSLNFYPNLKEQFFLFDKGDYLKYYEKKGIPIAPTFVIRDDRDPKKVIAKVAKEGWKSFVLKPHRAYANIGIGKFDRKHVAVNSVASKGSNSDTVLHSTISNPNVINDISKFLTKNKKFPAFVCQEVMDGFAKFWEIKSFWINGEFKYYVAMKAADKVFSESKIYGSNPEEFGTVSPKVLKDIKAMGRKVVDMFPKMNKHSDPPLYLRIDFGCCRDNTMDGQSYFLNEVEYAGCAIFTMEGVGKNIFDTWVNAYYKKAKEFSSKSVSKKGLKRTNRKGKKGKRTKRK</sequence>
<feature type="region of interest" description="Disordered" evidence="1">
    <location>
        <begin position="366"/>
        <end position="392"/>
    </location>
</feature>
<dbReference type="AlphaFoldDB" id="A0A6C0CFZ2"/>
<evidence type="ECO:0008006" key="3">
    <source>
        <dbReference type="Google" id="ProtNLM"/>
    </source>
</evidence>
<evidence type="ECO:0000256" key="1">
    <source>
        <dbReference type="SAM" id="MobiDB-lite"/>
    </source>
</evidence>
<feature type="compositionally biased region" description="Basic residues" evidence="1">
    <location>
        <begin position="371"/>
        <end position="392"/>
    </location>
</feature>
<dbReference type="EMBL" id="MN739398">
    <property type="protein sequence ID" value="QHT02760.1"/>
    <property type="molecule type" value="Genomic_DNA"/>
</dbReference>
<evidence type="ECO:0000313" key="2">
    <source>
        <dbReference type="EMBL" id="QHT02760.1"/>
    </source>
</evidence>